<accession>A0ABP9Y1T8</accession>
<protein>
    <recommendedName>
        <fullName evidence="3">F-box domain-containing protein</fullName>
    </recommendedName>
</protein>
<keyword evidence="2" id="KW-1185">Reference proteome</keyword>
<sequence length="600" mass="69013">MSFIVPTKMSNWGHLPNDILEITFQYLEQKTYTLVYPTKVIRAQPKDVFQCQLTCKNWSSSAQTEIYKRVVLKSSRQLESFIYTLQNSGVGPLVKHIFYLPEAIETETRETPLVHVQNIATFCTFLKTLDMDCSNLQGVWKLIREERLKGNFTRLQVIPSVKDQTEENILDYQDAAFSLQQTLRELVISTENMSLDESKSCNFPNIDTVFFKFGDSVDASFINKNMKEFPSATGIEIDVENRKLSQALVNTEFPIHVFPQVKKLSIREHYHSIGLSSYIMKAFPNLQEMIMVDTAVDSSQLTMSTKEAIQFIEYMLCIPELTVGYVPVENQYDVMLGFHDKNRCIDKLKLHYLNESSISDSPILTLKTFPQVKELIQIEVVYQFGIPPLLPRIGLIERSGKNLIFLELDMDIHFDNTVSEILNWNQDVTFSSILQQCPNLSGISILHTVLNTFGTDIRLENRMVISSHLSFTNSLFHTSFLPDLSFWVAHISELILNNCQFIGEAQRGSIRQIDMPNTAFYAITYEDLVSKEEVYLKLTKTISNTVSWYRIQGELTFTCAEQEYENSLQNQDTLSLFIHCKDIFSIEVILPEHNAIFNPL</sequence>
<organism evidence="1 2">
    <name type="scientific">Helicostylum pulchrum</name>
    <dbReference type="NCBI Taxonomy" id="562976"/>
    <lineage>
        <taxon>Eukaryota</taxon>
        <taxon>Fungi</taxon>
        <taxon>Fungi incertae sedis</taxon>
        <taxon>Mucoromycota</taxon>
        <taxon>Mucoromycotina</taxon>
        <taxon>Mucoromycetes</taxon>
        <taxon>Mucorales</taxon>
        <taxon>Mucorineae</taxon>
        <taxon>Mucoraceae</taxon>
        <taxon>Helicostylum</taxon>
    </lineage>
</organism>
<comment type="caution">
    <text evidence="1">The sequence shown here is derived from an EMBL/GenBank/DDBJ whole genome shotgun (WGS) entry which is preliminary data.</text>
</comment>
<gene>
    <name evidence="1" type="ORF">HPULCUR_006412</name>
</gene>
<name>A0ABP9Y1T8_9FUNG</name>
<evidence type="ECO:0000313" key="2">
    <source>
        <dbReference type="Proteomes" id="UP001476247"/>
    </source>
</evidence>
<dbReference type="EMBL" id="BAABUJ010000017">
    <property type="protein sequence ID" value="GAA5800972.1"/>
    <property type="molecule type" value="Genomic_DNA"/>
</dbReference>
<dbReference type="Proteomes" id="UP001476247">
    <property type="component" value="Unassembled WGS sequence"/>
</dbReference>
<evidence type="ECO:0008006" key="3">
    <source>
        <dbReference type="Google" id="ProtNLM"/>
    </source>
</evidence>
<proteinExistence type="predicted"/>
<reference evidence="1 2" key="1">
    <citation type="submission" date="2024-04" db="EMBL/GenBank/DDBJ databases">
        <title>genome sequences of Mucor flavus KT1a and Helicostylum pulchrum KT1b strains isolation_sourced from the surface of a dry-aged beef.</title>
        <authorList>
            <person name="Toyotome T."/>
            <person name="Hosono M."/>
            <person name="Torimaru M."/>
            <person name="Fukuda K."/>
            <person name="Mikami N."/>
        </authorList>
    </citation>
    <scope>NUCLEOTIDE SEQUENCE [LARGE SCALE GENOMIC DNA]</scope>
    <source>
        <strain evidence="1 2">KT1b</strain>
    </source>
</reference>
<evidence type="ECO:0000313" key="1">
    <source>
        <dbReference type="EMBL" id="GAA5800972.1"/>
    </source>
</evidence>